<evidence type="ECO:0000313" key="1">
    <source>
        <dbReference type="EMBL" id="ELT92341.1"/>
    </source>
</evidence>
<dbReference type="HOGENOM" id="CLU_1715022_0_0_1"/>
<gene>
    <name evidence="1" type="ORF">CAPTEDRAFT_191218</name>
</gene>
<evidence type="ECO:0000313" key="3">
    <source>
        <dbReference type="Proteomes" id="UP000014760"/>
    </source>
</evidence>
<dbReference type="EMBL" id="KB310159">
    <property type="protein sequence ID" value="ELT92341.1"/>
    <property type="molecule type" value="Genomic_DNA"/>
</dbReference>
<accession>R7TLC9</accession>
<reference evidence="1 3" key="2">
    <citation type="journal article" date="2013" name="Nature">
        <title>Insights into bilaterian evolution from three spiralian genomes.</title>
        <authorList>
            <person name="Simakov O."/>
            <person name="Marletaz F."/>
            <person name="Cho S.J."/>
            <person name="Edsinger-Gonzales E."/>
            <person name="Havlak P."/>
            <person name="Hellsten U."/>
            <person name="Kuo D.H."/>
            <person name="Larsson T."/>
            <person name="Lv J."/>
            <person name="Arendt D."/>
            <person name="Savage R."/>
            <person name="Osoegawa K."/>
            <person name="de Jong P."/>
            <person name="Grimwood J."/>
            <person name="Chapman J.A."/>
            <person name="Shapiro H."/>
            <person name="Aerts A."/>
            <person name="Otillar R.P."/>
            <person name="Terry A.Y."/>
            <person name="Boore J.L."/>
            <person name="Grigoriev I.V."/>
            <person name="Lindberg D.R."/>
            <person name="Seaver E.C."/>
            <person name="Weisblat D.A."/>
            <person name="Putnam N.H."/>
            <person name="Rokhsar D.S."/>
        </authorList>
    </citation>
    <scope>NUCLEOTIDE SEQUENCE</scope>
    <source>
        <strain evidence="1 3">I ESC-2004</strain>
    </source>
</reference>
<dbReference type="EnsemblMetazoa" id="CapteT191218">
    <property type="protein sequence ID" value="CapteP191218"/>
    <property type="gene ID" value="CapteG191218"/>
</dbReference>
<organism evidence="1">
    <name type="scientific">Capitella teleta</name>
    <name type="common">Polychaete worm</name>
    <dbReference type="NCBI Taxonomy" id="283909"/>
    <lineage>
        <taxon>Eukaryota</taxon>
        <taxon>Metazoa</taxon>
        <taxon>Spiralia</taxon>
        <taxon>Lophotrochozoa</taxon>
        <taxon>Annelida</taxon>
        <taxon>Polychaeta</taxon>
        <taxon>Sedentaria</taxon>
        <taxon>Scolecida</taxon>
        <taxon>Capitellidae</taxon>
        <taxon>Capitella</taxon>
    </lineage>
</organism>
<dbReference type="Proteomes" id="UP000014760">
    <property type="component" value="Unassembled WGS sequence"/>
</dbReference>
<protein>
    <submittedName>
        <fullName evidence="1 2">Uncharacterized protein</fullName>
    </submittedName>
</protein>
<reference evidence="3" key="1">
    <citation type="submission" date="2012-12" db="EMBL/GenBank/DDBJ databases">
        <authorList>
            <person name="Hellsten U."/>
            <person name="Grimwood J."/>
            <person name="Chapman J.A."/>
            <person name="Shapiro H."/>
            <person name="Aerts A."/>
            <person name="Otillar R.P."/>
            <person name="Terry A.Y."/>
            <person name="Boore J.L."/>
            <person name="Simakov O."/>
            <person name="Marletaz F."/>
            <person name="Cho S.-J."/>
            <person name="Edsinger-Gonzales E."/>
            <person name="Havlak P."/>
            <person name="Kuo D.-H."/>
            <person name="Larsson T."/>
            <person name="Lv J."/>
            <person name="Arendt D."/>
            <person name="Savage R."/>
            <person name="Osoegawa K."/>
            <person name="de Jong P."/>
            <person name="Lindberg D.R."/>
            <person name="Seaver E.C."/>
            <person name="Weisblat D.A."/>
            <person name="Putnam N.H."/>
            <person name="Grigoriev I.V."/>
            <person name="Rokhsar D.S."/>
        </authorList>
    </citation>
    <scope>NUCLEOTIDE SEQUENCE</scope>
    <source>
        <strain evidence="3">I ESC-2004</strain>
    </source>
</reference>
<dbReference type="OrthoDB" id="8059068at2759"/>
<evidence type="ECO:0000313" key="2">
    <source>
        <dbReference type="EnsemblMetazoa" id="CapteP191218"/>
    </source>
</evidence>
<keyword evidence="3" id="KW-1185">Reference proteome</keyword>
<proteinExistence type="predicted"/>
<sequence length="153" mass="17000">MGKLKNANFPGFPGMGIPGNKLYQEPVSIGAPPKKTAGLTLKAILMDQEASRMKWLTDCGVTPERPFIASEEARVYCMPDPPYLINSLRNHFIDKTIEYSLGSETGTAKWEHVRELYALDAASIASVMAIPKWTEEHIQPSNAKKEEGELCFE</sequence>
<dbReference type="EMBL" id="AMQN01002829">
    <property type="status" value="NOT_ANNOTATED_CDS"/>
    <property type="molecule type" value="Genomic_DNA"/>
</dbReference>
<name>R7TLC9_CAPTE</name>
<reference evidence="2" key="3">
    <citation type="submission" date="2015-06" db="UniProtKB">
        <authorList>
            <consortium name="EnsemblMetazoa"/>
        </authorList>
    </citation>
    <scope>IDENTIFICATION</scope>
</reference>
<dbReference type="AlphaFoldDB" id="R7TLC9"/>